<keyword evidence="2" id="KW-0012">Acyltransferase</keyword>
<dbReference type="RefSeq" id="WP_092678947.1">
    <property type="nucleotide sequence ID" value="NZ_FOXS01000011.1"/>
</dbReference>
<dbReference type="GO" id="GO:0016747">
    <property type="term" value="F:acyltransferase activity, transferring groups other than amino-acyl groups"/>
    <property type="evidence" value="ECO:0007669"/>
    <property type="project" value="InterPro"/>
</dbReference>
<dbReference type="STRING" id="1227077.SAMN04515668_4919"/>
<accession>A0A1I6BQF5</accession>
<protein>
    <submittedName>
        <fullName evidence="5">Protein N-acetyltransferase, RimJ/RimL family</fullName>
    </submittedName>
</protein>
<dbReference type="Gene3D" id="3.40.630.30">
    <property type="match status" value="1"/>
</dbReference>
<evidence type="ECO:0000256" key="2">
    <source>
        <dbReference type="ARBA" id="ARBA00023315"/>
    </source>
</evidence>
<evidence type="ECO:0000256" key="3">
    <source>
        <dbReference type="ARBA" id="ARBA00038502"/>
    </source>
</evidence>
<evidence type="ECO:0000259" key="4">
    <source>
        <dbReference type="PROSITE" id="PS51186"/>
    </source>
</evidence>
<dbReference type="SUPFAM" id="SSF55729">
    <property type="entry name" value="Acyl-CoA N-acyltransferases (Nat)"/>
    <property type="match status" value="1"/>
</dbReference>
<name>A0A1I6BQF5_HYMAR</name>
<comment type="similarity">
    <text evidence="3">Belongs to the acetyltransferase family. RimJ subfamily.</text>
</comment>
<proteinExistence type="inferred from homology"/>
<evidence type="ECO:0000313" key="6">
    <source>
        <dbReference type="Proteomes" id="UP000199029"/>
    </source>
</evidence>
<dbReference type="AlphaFoldDB" id="A0A1I6BQF5"/>
<dbReference type="PANTHER" id="PTHR43792">
    <property type="entry name" value="GNAT FAMILY, PUTATIVE (AFU_ORTHOLOGUE AFUA_3G00765)-RELATED-RELATED"/>
    <property type="match status" value="1"/>
</dbReference>
<gene>
    <name evidence="5" type="ORF">SAMN04515668_4919</name>
</gene>
<dbReference type="PROSITE" id="PS51186">
    <property type="entry name" value="GNAT"/>
    <property type="match status" value="1"/>
</dbReference>
<dbReference type="PANTHER" id="PTHR43792:SF8">
    <property type="entry name" value="[RIBOSOMAL PROTEIN US5]-ALANINE N-ACETYLTRANSFERASE"/>
    <property type="match status" value="1"/>
</dbReference>
<dbReference type="Proteomes" id="UP000199029">
    <property type="component" value="Unassembled WGS sequence"/>
</dbReference>
<dbReference type="InterPro" id="IPR000182">
    <property type="entry name" value="GNAT_dom"/>
</dbReference>
<evidence type="ECO:0000256" key="1">
    <source>
        <dbReference type="ARBA" id="ARBA00022679"/>
    </source>
</evidence>
<reference evidence="6" key="1">
    <citation type="submission" date="2016-10" db="EMBL/GenBank/DDBJ databases">
        <authorList>
            <person name="Varghese N."/>
            <person name="Submissions S."/>
        </authorList>
    </citation>
    <scope>NUCLEOTIDE SEQUENCE [LARGE SCALE GENOMIC DNA]</scope>
    <source>
        <strain evidence="6">OR362-8,ATCC BAA-1266,JCM 13504</strain>
    </source>
</reference>
<sequence length="177" mass="19755">MTLHTARLQLRELSWADLSAVHQLHSLPEVDAFNTLGLPASVAATERLLAGWLAQQRAVPRTSYLFCAQRADSAAFVGLLALNLGKPQFHNGEVWYKLLPGHWGQGLATEALTELLRFGFDDLRLHRIEAGCAVGNAASIRVLEKAGMTREGRKRQVLPIRGQWVDNFWFAILETDR</sequence>
<evidence type="ECO:0000313" key="5">
    <source>
        <dbReference type="EMBL" id="SFQ83166.1"/>
    </source>
</evidence>
<dbReference type="Pfam" id="PF13302">
    <property type="entry name" value="Acetyltransf_3"/>
    <property type="match status" value="1"/>
</dbReference>
<dbReference type="InterPro" id="IPR051531">
    <property type="entry name" value="N-acetyltransferase"/>
</dbReference>
<organism evidence="5 6">
    <name type="scientific">Hymenobacter arizonensis</name>
    <name type="common">Siccationidurans arizonensis</name>
    <dbReference type="NCBI Taxonomy" id="1227077"/>
    <lineage>
        <taxon>Bacteria</taxon>
        <taxon>Pseudomonadati</taxon>
        <taxon>Bacteroidota</taxon>
        <taxon>Cytophagia</taxon>
        <taxon>Cytophagales</taxon>
        <taxon>Hymenobacteraceae</taxon>
        <taxon>Hymenobacter</taxon>
    </lineage>
</organism>
<keyword evidence="6" id="KW-1185">Reference proteome</keyword>
<dbReference type="InterPro" id="IPR016181">
    <property type="entry name" value="Acyl_CoA_acyltransferase"/>
</dbReference>
<dbReference type="EMBL" id="FOXS01000011">
    <property type="protein sequence ID" value="SFQ83166.1"/>
    <property type="molecule type" value="Genomic_DNA"/>
</dbReference>
<feature type="domain" description="N-acetyltransferase" evidence="4">
    <location>
        <begin position="8"/>
        <end position="175"/>
    </location>
</feature>
<dbReference type="OrthoDB" id="9788916at2"/>
<keyword evidence="1 5" id="KW-0808">Transferase</keyword>